<feature type="transmembrane region" description="Helical" evidence="1">
    <location>
        <begin position="167"/>
        <end position="190"/>
    </location>
</feature>
<sequence>MNNQPLPPDGFDRSAAITRSLLGYGVIAGPIYLVVGVILGIVRDGFDFSQHALSLLMLGDFGWIQKLNIIVVGLMVIAAATGFARALRGSRIASWAARLVGGYGACLIASGIFPPDPMAGFPDESSSEDGTVSGVLHLAFGAIGFLVLAIAAIMIARWCTGRGETRLALYSRLSALVIVAGFLAGAALATETPGVLALWIAVVAGWAWLATTSIHLYRTIPHPDAHRRRAAA</sequence>
<proteinExistence type="predicted"/>
<evidence type="ECO:0000313" key="3">
    <source>
        <dbReference type="Proteomes" id="UP000250462"/>
    </source>
</evidence>
<comment type="caution">
    <text evidence="2">The sequence shown here is derived from an EMBL/GenBank/DDBJ whole genome shotgun (WGS) entry which is preliminary data.</text>
</comment>
<gene>
    <name evidence="2" type="ORF">DPM12_13940</name>
</gene>
<reference evidence="2 3" key="1">
    <citation type="submission" date="2018-06" db="EMBL/GenBank/DDBJ databases">
        <title>Phytoactinopolyspora halophila sp. nov., a novel halophilic actinomycete isolated from a saline soil in China.</title>
        <authorList>
            <person name="Tang S.-K."/>
        </authorList>
    </citation>
    <scope>NUCLEOTIDE SEQUENCE [LARGE SCALE GENOMIC DNA]</scope>
    <source>
        <strain evidence="2 3">YIM 96934</strain>
    </source>
</reference>
<dbReference type="OrthoDB" id="8159487at2"/>
<organism evidence="2 3">
    <name type="scientific">Phytoactinopolyspora halophila</name>
    <dbReference type="NCBI Taxonomy" id="1981511"/>
    <lineage>
        <taxon>Bacteria</taxon>
        <taxon>Bacillati</taxon>
        <taxon>Actinomycetota</taxon>
        <taxon>Actinomycetes</taxon>
        <taxon>Jiangellales</taxon>
        <taxon>Jiangellaceae</taxon>
        <taxon>Phytoactinopolyspora</taxon>
    </lineage>
</organism>
<feature type="transmembrane region" description="Helical" evidence="1">
    <location>
        <begin position="21"/>
        <end position="42"/>
    </location>
</feature>
<evidence type="ECO:0000256" key="1">
    <source>
        <dbReference type="SAM" id="Phobius"/>
    </source>
</evidence>
<keyword evidence="1" id="KW-0472">Membrane</keyword>
<name>A0A329QJ85_9ACTN</name>
<feature type="transmembrane region" description="Helical" evidence="1">
    <location>
        <begin position="196"/>
        <end position="217"/>
    </location>
</feature>
<evidence type="ECO:0000313" key="2">
    <source>
        <dbReference type="EMBL" id="RAW12497.1"/>
    </source>
</evidence>
<keyword evidence="1" id="KW-0812">Transmembrane</keyword>
<dbReference type="Pfam" id="PF06197">
    <property type="entry name" value="DUF998"/>
    <property type="match status" value="1"/>
</dbReference>
<dbReference type="Proteomes" id="UP000250462">
    <property type="component" value="Unassembled WGS sequence"/>
</dbReference>
<feature type="transmembrane region" description="Helical" evidence="1">
    <location>
        <begin position="95"/>
        <end position="114"/>
    </location>
</feature>
<keyword evidence="1" id="KW-1133">Transmembrane helix</keyword>
<keyword evidence="3" id="KW-1185">Reference proteome</keyword>
<accession>A0A329QJ85</accession>
<dbReference type="AlphaFoldDB" id="A0A329QJ85"/>
<feature type="transmembrane region" description="Helical" evidence="1">
    <location>
        <begin position="62"/>
        <end position="83"/>
    </location>
</feature>
<dbReference type="InterPro" id="IPR009339">
    <property type="entry name" value="DUF998"/>
</dbReference>
<feature type="transmembrane region" description="Helical" evidence="1">
    <location>
        <begin position="134"/>
        <end position="155"/>
    </location>
</feature>
<dbReference type="EMBL" id="QMIG01000015">
    <property type="protein sequence ID" value="RAW12497.1"/>
    <property type="molecule type" value="Genomic_DNA"/>
</dbReference>
<protein>
    <submittedName>
        <fullName evidence="2">DUF998 domain-containing protein</fullName>
    </submittedName>
</protein>
<dbReference type="RefSeq" id="WP_112258953.1">
    <property type="nucleotide sequence ID" value="NZ_QMIG01000015.1"/>
</dbReference>